<keyword evidence="4" id="KW-1185">Reference proteome</keyword>
<keyword evidence="1" id="KW-0812">Transmembrane</keyword>
<keyword evidence="1" id="KW-0472">Membrane</keyword>
<dbReference type="GO" id="GO:0004366">
    <property type="term" value="F:glycerol-3-phosphate O-acyltransferase activity"/>
    <property type="evidence" value="ECO:0007669"/>
    <property type="project" value="TreeGrafter"/>
</dbReference>
<gene>
    <name evidence="3" type="ORF">SAMN05444008_11820</name>
</gene>
<reference evidence="3 4" key="1">
    <citation type="submission" date="2016-11" db="EMBL/GenBank/DDBJ databases">
        <authorList>
            <person name="Jaros S."/>
            <person name="Januszkiewicz K."/>
            <person name="Wedrychowicz H."/>
        </authorList>
    </citation>
    <scope>NUCLEOTIDE SEQUENCE [LARGE SCALE GENOMIC DNA]</scope>
    <source>
        <strain evidence="3 4">DSM 26897</strain>
    </source>
</reference>
<keyword evidence="3" id="KW-0808">Transferase</keyword>
<dbReference type="EMBL" id="FQUO01000018">
    <property type="protein sequence ID" value="SHG10623.1"/>
    <property type="molecule type" value="Genomic_DNA"/>
</dbReference>
<dbReference type="Proteomes" id="UP000184368">
    <property type="component" value="Unassembled WGS sequence"/>
</dbReference>
<dbReference type="GO" id="GO:0016287">
    <property type="term" value="F:glycerone-phosphate O-acyltransferase activity"/>
    <property type="evidence" value="ECO:0007669"/>
    <property type="project" value="TreeGrafter"/>
</dbReference>
<proteinExistence type="predicted"/>
<name>A0A1M5H410_9BACT</name>
<evidence type="ECO:0000259" key="2">
    <source>
        <dbReference type="SMART" id="SM00563"/>
    </source>
</evidence>
<sequence>MLFRLLKSYARLALRIYIRRLYVNKPAMLQVKGPVLFAANHPNSFLDGIILTTLLEETLYSLARGDAFTPRWNKWLRRIHLLPVYRTTEGAGNLAHNYTTFASCHEVFAQNGVVLIFSEALCVNEWKLRPLRKGTARLAISAWQKDIPLTVIPLGFNYSSFRSFGKDVHLLFGSPIQKESVLQPDGDGKQIQAFNQQLQAQLEGLVYHLDAGDQEGLRRHFPVPVNRVEKMMLALPALLGWLLHALMYYPVKWVAALFDSDHYDSVVAALHLLFYPLYLLLAILLVWSMLGWTSLLLLLLMPFTARALVRVAGR</sequence>
<dbReference type="OrthoDB" id="9806008at2"/>
<protein>
    <submittedName>
        <fullName evidence="3">1-acyl-sn-glycerol-3-phosphate acyltransferase</fullName>
    </submittedName>
</protein>
<dbReference type="RefSeq" id="WP_073046838.1">
    <property type="nucleotide sequence ID" value="NZ_FQUO01000018.1"/>
</dbReference>
<dbReference type="InterPro" id="IPR052744">
    <property type="entry name" value="GPAT/DAPAT"/>
</dbReference>
<dbReference type="SMART" id="SM00563">
    <property type="entry name" value="PlsC"/>
    <property type="match status" value="1"/>
</dbReference>
<keyword evidence="1" id="KW-1133">Transmembrane helix</keyword>
<dbReference type="STRING" id="1302690.BUE76_03810"/>
<organism evidence="3 4">
    <name type="scientific">Cnuella takakiae</name>
    <dbReference type="NCBI Taxonomy" id="1302690"/>
    <lineage>
        <taxon>Bacteria</taxon>
        <taxon>Pseudomonadati</taxon>
        <taxon>Bacteroidota</taxon>
        <taxon>Chitinophagia</taxon>
        <taxon>Chitinophagales</taxon>
        <taxon>Chitinophagaceae</taxon>
        <taxon>Cnuella</taxon>
    </lineage>
</organism>
<evidence type="ECO:0000313" key="4">
    <source>
        <dbReference type="Proteomes" id="UP000184368"/>
    </source>
</evidence>
<dbReference type="AlphaFoldDB" id="A0A1M5H410"/>
<dbReference type="PANTHER" id="PTHR31605:SF0">
    <property type="entry name" value="GLYCEROL-3-PHOSPHATE O-ACYLTRANSFERASE 1"/>
    <property type="match status" value="1"/>
</dbReference>
<feature type="transmembrane region" description="Helical" evidence="1">
    <location>
        <begin position="233"/>
        <end position="255"/>
    </location>
</feature>
<feature type="domain" description="Phospholipid/glycerol acyltransferase" evidence="2">
    <location>
        <begin position="35"/>
        <end position="159"/>
    </location>
</feature>
<feature type="transmembrane region" description="Helical" evidence="1">
    <location>
        <begin position="275"/>
        <end position="300"/>
    </location>
</feature>
<evidence type="ECO:0000313" key="3">
    <source>
        <dbReference type="EMBL" id="SHG10623.1"/>
    </source>
</evidence>
<evidence type="ECO:0000256" key="1">
    <source>
        <dbReference type="SAM" id="Phobius"/>
    </source>
</evidence>
<dbReference type="Pfam" id="PF01553">
    <property type="entry name" value="Acyltransferase"/>
    <property type="match status" value="1"/>
</dbReference>
<dbReference type="GO" id="GO:0008654">
    <property type="term" value="P:phospholipid biosynthetic process"/>
    <property type="evidence" value="ECO:0007669"/>
    <property type="project" value="TreeGrafter"/>
</dbReference>
<keyword evidence="3" id="KW-0012">Acyltransferase</keyword>
<accession>A0A1M5H410</accession>
<dbReference type="InterPro" id="IPR002123">
    <property type="entry name" value="Plipid/glycerol_acylTrfase"/>
</dbReference>
<dbReference type="PANTHER" id="PTHR31605">
    <property type="entry name" value="GLYCEROL-3-PHOSPHATE O-ACYLTRANSFERASE 1"/>
    <property type="match status" value="1"/>
</dbReference>
<dbReference type="SUPFAM" id="SSF69593">
    <property type="entry name" value="Glycerol-3-phosphate (1)-acyltransferase"/>
    <property type="match status" value="1"/>
</dbReference>